<keyword evidence="3" id="KW-0479">Metal-binding</keyword>
<comment type="caution">
    <text evidence="6">The sequence shown here is derived from an EMBL/GenBank/DDBJ whole genome shotgun (WGS) entry which is preliminary data.</text>
</comment>
<dbReference type="AlphaFoldDB" id="A0A8X8ZEA1"/>
<dbReference type="PANTHER" id="PTHR24296">
    <property type="entry name" value="CYTOCHROME P450"/>
    <property type="match status" value="1"/>
</dbReference>
<evidence type="ECO:0000256" key="5">
    <source>
        <dbReference type="ARBA" id="ARBA00023004"/>
    </source>
</evidence>
<proteinExistence type="inferred from homology"/>
<comment type="similarity">
    <text evidence="2">Belongs to the cytochrome P450 family.</text>
</comment>
<evidence type="ECO:0000256" key="1">
    <source>
        <dbReference type="ARBA" id="ARBA00001971"/>
    </source>
</evidence>
<keyword evidence="5" id="KW-0408">Iron</keyword>
<evidence type="ECO:0000256" key="4">
    <source>
        <dbReference type="ARBA" id="ARBA00023002"/>
    </source>
</evidence>
<accession>A0A8X8ZEA1</accession>
<evidence type="ECO:0000256" key="3">
    <source>
        <dbReference type="ARBA" id="ARBA00022723"/>
    </source>
</evidence>
<dbReference type="GO" id="GO:0016491">
    <property type="term" value="F:oxidoreductase activity"/>
    <property type="evidence" value="ECO:0007669"/>
    <property type="project" value="UniProtKB-KW"/>
</dbReference>
<keyword evidence="7" id="KW-1185">Reference proteome</keyword>
<reference evidence="6" key="1">
    <citation type="submission" date="2018-01" db="EMBL/GenBank/DDBJ databases">
        <authorList>
            <person name="Mao J.F."/>
        </authorList>
    </citation>
    <scope>NUCLEOTIDE SEQUENCE</scope>
    <source>
        <strain evidence="6">Huo1</strain>
        <tissue evidence="6">Leaf</tissue>
    </source>
</reference>
<dbReference type="Proteomes" id="UP000298416">
    <property type="component" value="Unassembled WGS sequence"/>
</dbReference>
<dbReference type="EMBL" id="PNBA02000014">
    <property type="protein sequence ID" value="KAG6400844.1"/>
    <property type="molecule type" value="Genomic_DNA"/>
</dbReference>
<evidence type="ECO:0000313" key="7">
    <source>
        <dbReference type="Proteomes" id="UP000298416"/>
    </source>
</evidence>
<name>A0A8X8ZEA1_SALSN</name>
<comment type="cofactor">
    <cofactor evidence="1">
        <name>heme</name>
        <dbReference type="ChEBI" id="CHEBI:30413"/>
    </cofactor>
</comment>
<sequence length="192" mass="22252">MRSGKNPNPNNGEREEFIHPLSADLPFTQCFESARQAALLRYSYSEDCDLYVVGDLYDNEVLTPAVIVVPRRRGKVVYPRERGEESERYDPAYLLPSLPKVEFEEVFDSALNLISERFNLNIPFLWKINRALGLGKEKKLRGKIDEVCEFSKKIMREKELELRQIESKDLLSSFLRSGQSDEEFVVDVMKLV</sequence>
<organism evidence="6">
    <name type="scientific">Salvia splendens</name>
    <name type="common">Scarlet sage</name>
    <dbReference type="NCBI Taxonomy" id="180675"/>
    <lineage>
        <taxon>Eukaryota</taxon>
        <taxon>Viridiplantae</taxon>
        <taxon>Streptophyta</taxon>
        <taxon>Embryophyta</taxon>
        <taxon>Tracheophyta</taxon>
        <taxon>Spermatophyta</taxon>
        <taxon>Magnoliopsida</taxon>
        <taxon>eudicotyledons</taxon>
        <taxon>Gunneridae</taxon>
        <taxon>Pentapetalae</taxon>
        <taxon>asterids</taxon>
        <taxon>lamiids</taxon>
        <taxon>Lamiales</taxon>
        <taxon>Lamiaceae</taxon>
        <taxon>Nepetoideae</taxon>
        <taxon>Mentheae</taxon>
        <taxon>Salviinae</taxon>
        <taxon>Salvia</taxon>
        <taxon>Salvia subgen. Calosphace</taxon>
        <taxon>core Calosphace</taxon>
    </lineage>
</organism>
<evidence type="ECO:0000313" key="6">
    <source>
        <dbReference type="EMBL" id="KAG6400844.1"/>
    </source>
</evidence>
<gene>
    <name evidence="6" type="ORF">SASPL_137688</name>
</gene>
<reference evidence="6" key="2">
    <citation type="submission" date="2020-08" db="EMBL/GenBank/DDBJ databases">
        <title>Plant Genome Project.</title>
        <authorList>
            <person name="Zhang R.-G."/>
        </authorList>
    </citation>
    <scope>NUCLEOTIDE SEQUENCE</scope>
    <source>
        <strain evidence="6">Huo1</strain>
        <tissue evidence="6">Leaf</tissue>
    </source>
</reference>
<protein>
    <submittedName>
        <fullName evidence="6">Uncharacterized protein</fullName>
    </submittedName>
</protein>
<keyword evidence="4" id="KW-0560">Oxidoreductase</keyword>
<dbReference type="GO" id="GO:0046872">
    <property type="term" value="F:metal ion binding"/>
    <property type="evidence" value="ECO:0007669"/>
    <property type="project" value="UniProtKB-KW"/>
</dbReference>
<evidence type="ECO:0000256" key="2">
    <source>
        <dbReference type="ARBA" id="ARBA00010617"/>
    </source>
</evidence>